<dbReference type="OrthoDB" id="9771867at2"/>
<comment type="catalytic activity">
    <reaction evidence="3 4">
        <text>N(6)-[(R)-lipoyl]-L-lysyl-[glycine-cleavage complex H protein] + glycine + H(+) = N(6)-[(R)-S(8)-aminomethyldihydrolipoyl]-L-lysyl-[glycine-cleavage complex H protein] + CO2</text>
        <dbReference type="Rhea" id="RHEA:24304"/>
        <dbReference type="Rhea" id="RHEA-COMP:10494"/>
        <dbReference type="Rhea" id="RHEA-COMP:10495"/>
        <dbReference type="ChEBI" id="CHEBI:15378"/>
        <dbReference type="ChEBI" id="CHEBI:16526"/>
        <dbReference type="ChEBI" id="CHEBI:57305"/>
        <dbReference type="ChEBI" id="CHEBI:83099"/>
        <dbReference type="ChEBI" id="CHEBI:83143"/>
        <dbReference type="EC" id="1.4.4.2"/>
    </reaction>
</comment>
<sequence length="450" mass="49657">MSHRYIPLTEQDKNEMLGTIGASSIKELFGDVPEEILLNRELDIADGEDETVLTKRLNRIAKKNITKETHTSFLGAGVYDHYAPSVVDAMISRSEFYTAYTPYQPEISQGELQAIFEFQTLICELTDMDIANSSMYDGITSFAEACILAFNQTKKNKIVVSKGMHYQALQVLKTYVKTRESFEVVEVDLNGTITDLIQLEQAVDDNTAAVAVQYPNFYGSIEDLEQIQSFINDKKALFIVYSNPLALGLLTPPGTFGADIVVGDTQPFGIPAQFGGPHCGFFATTKKLMRKVPGRLVGQTEDADGHRGFVLTLQAREQHIRRDKATSNICSNQALNALASSISMSALGKQGIYDIAVQNFENANYAKEQFKKAGFDVSQDTSFNEFTVKFDKSVKEVNDALIQEGIIGGFDMSEVSDSLSNVMLVAVTELRTKAEIDLFVEKAGEINGSK</sequence>
<dbReference type="RefSeq" id="WP_119485636.1">
    <property type="nucleotide sequence ID" value="NZ_QYJN01000004.1"/>
</dbReference>
<dbReference type="EC" id="1.4.4.2" evidence="4"/>
<gene>
    <name evidence="4" type="primary">gcvPA</name>
    <name evidence="6" type="ORF">BUZ14_09355</name>
</gene>
<keyword evidence="2 4" id="KW-0560">Oxidoreductase</keyword>
<dbReference type="GO" id="GO:0004375">
    <property type="term" value="F:glycine dehydrogenase (decarboxylating) activity"/>
    <property type="evidence" value="ECO:0007669"/>
    <property type="project" value="UniProtKB-EC"/>
</dbReference>
<dbReference type="InterPro" id="IPR049315">
    <property type="entry name" value="GDC-P_N"/>
</dbReference>
<dbReference type="PANTHER" id="PTHR42806:SF1">
    <property type="entry name" value="GLYCINE DEHYDROGENASE (DECARBOXYLATING)"/>
    <property type="match status" value="1"/>
</dbReference>
<dbReference type="Gene3D" id="3.90.1150.10">
    <property type="entry name" value="Aspartate Aminotransferase, domain 1"/>
    <property type="match status" value="1"/>
</dbReference>
<name>A0A3A0VP26_STAGA</name>
<feature type="domain" description="Glycine cleavage system P-protein N-terminal" evidence="5">
    <location>
        <begin position="3"/>
        <end position="438"/>
    </location>
</feature>
<comment type="subunit">
    <text evidence="4">The glycine cleavage system is composed of four proteins: P, T, L and H. In this organism, the P 'protein' is a heterodimer of two subunits.</text>
</comment>
<dbReference type="InterPro" id="IPR023010">
    <property type="entry name" value="GcvPA"/>
</dbReference>
<dbReference type="InterPro" id="IPR015422">
    <property type="entry name" value="PyrdxlP-dep_Trfase_small"/>
</dbReference>
<dbReference type="NCBIfam" id="NF001696">
    <property type="entry name" value="PRK00451.1"/>
    <property type="match status" value="1"/>
</dbReference>
<comment type="similarity">
    <text evidence="4">Belongs to the GcvP family. N-terminal subunit subfamily.</text>
</comment>
<dbReference type="Proteomes" id="UP000265541">
    <property type="component" value="Unassembled WGS sequence"/>
</dbReference>
<evidence type="ECO:0000259" key="5">
    <source>
        <dbReference type="Pfam" id="PF02347"/>
    </source>
</evidence>
<dbReference type="CDD" id="cd00613">
    <property type="entry name" value="GDC-P"/>
    <property type="match status" value="1"/>
</dbReference>
<evidence type="ECO:0000256" key="1">
    <source>
        <dbReference type="ARBA" id="ARBA00003788"/>
    </source>
</evidence>
<dbReference type="HAMAP" id="MF_00712">
    <property type="entry name" value="GcvPA"/>
    <property type="match status" value="1"/>
</dbReference>
<evidence type="ECO:0000313" key="6">
    <source>
        <dbReference type="EMBL" id="RIP34243.1"/>
    </source>
</evidence>
<dbReference type="AlphaFoldDB" id="A0A3A0VP26"/>
<dbReference type="GO" id="GO:0019464">
    <property type="term" value="P:glycine decarboxylation via glycine cleavage system"/>
    <property type="evidence" value="ECO:0007669"/>
    <property type="project" value="UniProtKB-UniRule"/>
</dbReference>
<dbReference type="GO" id="GO:0009116">
    <property type="term" value="P:nucleoside metabolic process"/>
    <property type="evidence" value="ECO:0007669"/>
    <property type="project" value="InterPro"/>
</dbReference>
<organism evidence="6 7">
    <name type="scientific">Staphylococcus gallinarum</name>
    <dbReference type="NCBI Taxonomy" id="1293"/>
    <lineage>
        <taxon>Bacteria</taxon>
        <taxon>Bacillati</taxon>
        <taxon>Bacillota</taxon>
        <taxon>Bacilli</taxon>
        <taxon>Bacillales</taxon>
        <taxon>Staphylococcaceae</taxon>
        <taxon>Staphylococcus</taxon>
    </lineage>
</organism>
<dbReference type="InterPro" id="IPR020581">
    <property type="entry name" value="GDC_P"/>
</dbReference>
<dbReference type="PANTHER" id="PTHR42806">
    <property type="entry name" value="GLYCINE CLEAVAGE SYSTEM P-PROTEIN"/>
    <property type="match status" value="1"/>
</dbReference>
<dbReference type="InterPro" id="IPR015421">
    <property type="entry name" value="PyrdxlP-dep_Trfase_major"/>
</dbReference>
<dbReference type="Gene3D" id="3.40.640.10">
    <property type="entry name" value="Type I PLP-dependent aspartate aminotransferase-like (Major domain)"/>
    <property type="match status" value="1"/>
</dbReference>
<comment type="function">
    <text evidence="1 4">The glycine cleavage system catalyzes the degradation of glycine. The P protein binds the alpha-amino group of glycine through its pyridoxal phosphate cofactor; CO(2) is released and the remaining methylamine moiety is then transferred to the lipoamide cofactor of the H protein.</text>
</comment>
<evidence type="ECO:0000313" key="7">
    <source>
        <dbReference type="Proteomes" id="UP000265541"/>
    </source>
</evidence>
<evidence type="ECO:0000256" key="3">
    <source>
        <dbReference type="ARBA" id="ARBA00049026"/>
    </source>
</evidence>
<evidence type="ECO:0000256" key="4">
    <source>
        <dbReference type="HAMAP-Rule" id="MF_00712"/>
    </source>
</evidence>
<dbReference type="Pfam" id="PF02347">
    <property type="entry name" value="GDC-P"/>
    <property type="match status" value="1"/>
</dbReference>
<dbReference type="InterPro" id="IPR015424">
    <property type="entry name" value="PyrdxlP-dep_Trfase"/>
</dbReference>
<dbReference type="PIRSF" id="PIRSF006815">
    <property type="entry name" value="GcvPA"/>
    <property type="match status" value="1"/>
</dbReference>
<evidence type="ECO:0000256" key="2">
    <source>
        <dbReference type="ARBA" id="ARBA00023002"/>
    </source>
</evidence>
<accession>A0A3A0VP26</accession>
<dbReference type="SUPFAM" id="SSF53383">
    <property type="entry name" value="PLP-dependent transferases"/>
    <property type="match status" value="1"/>
</dbReference>
<protein>
    <recommendedName>
        <fullName evidence="4">Probable glycine dehydrogenase (decarboxylating) subunit 1</fullName>
        <ecNumber evidence="4">1.4.4.2</ecNumber>
    </recommendedName>
    <alternativeName>
        <fullName evidence="4">Glycine cleavage system P-protein subunit 1</fullName>
    </alternativeName>
    <alternativeName>
        <fullName evidence="4">Glycine decarboxylase subunit 1</fullName>
    </alternativeName>
    <alternativeName>
        <fullName evidence="4">Glycine dehydrogenase (aminomethyl-transferring) subunit 1</fullName>
    </alternativeName>
</protein>
<comment type="caution">
    <text evidence="6">The sequence shown here is derived from an EMBL/GenBank/DDBJ whole genome shotgun (WGS) entry which is preliminary data.</text>
</comment>
<proteinExistence type="inferred from homology"/>
<dbReference type="EMBL" id="QYJN01000004">
    <property type="protein sequence ID" value="RIP34243.1"/>
    <property type="molecule type" value="Genomic_DNA"/>
</dbReference>
<reference evidence="6 7" key="1">
    <citation type="journal article" date="2016" name="Front. Microbiol.">
        <title>Comprehensive Phylogenetic Analysis of Bovine Non-aureus Staphylococci Species Based on Whole-Genome Sequencing.</title>
        <authorList>
            <person name="Naushad S."/>
            <person name="Barkema H.W."/>
            <person name="Luby C."/>
            <person name="Condas L.A."/>
            <person name="Nobrega D.B."/>
            <person name="Carson D.A."/>
            <person name="De Buck J."/>
        </authorList>
    </citation>
    <scope>NUCLEOTIDE SEQUENCE [LARGE SCALE GENOMIC DNA]</scope>
    <source>
        <strain evidence="6 7">SNUC 4781</strain>
    </source>
</reference>